<feature type="chain" id="PRO_5047087265" description="ShKT domain-containing protein" evidence="1">
    <location>
        <begin position="24"/>
        <end position="68"/>
    </location>
</feature>
<evidence type="ECO:0008006" key="4">
    <source>
        <dbReference type="Google" id="ProtNLM"/>
    </source>
</evidence>
<dbReference type="Proteomes" id="UP001307705">
    <property type="component" value="Unassembled WGS sequence"/>
</dbReference>
<accession>A0ABQ6PXL3</accession>
<feature type="signal peptide" evidence="1">
    <location>
        <begin position="1"/>
        <end position="23"/>
    </location>
</feature>
<protein>
    <recommendedName>
        <fullName evidence="4">ShKT domain-containing protein</fullName>
    </recommendedName>
</protein>
<keyword evidence="1" id="KW-0732">Signal</keyword>
<proteinExistence type="predicted"/>
<dbReference type="EMBL" id="BTPE01000001">
    <property type="protein sequence ID" value="GMQ32040.1"/>
    <property type="molecule type" value="Genomic_DNA"/>
</dbReference>
<evidence type="ECO:0000313" key="3">
    <source>
        <dbReference type="Proteomes" id="UP001307705"/>
    </source>
</evidence>
<evidence type="ECO:0000313" key="2">
    <source>
        <dbReference type="EMBL" id="GMQ32040.1"/>
    </source>
</evidence>
<keyword evidence="3" id="KW-1185">Reference proteome</keyword>
<gene>
    <name evidence="2" type="ORF">Ataiwa_03120</name>
</gene>
<sequence>MKRVFFGLAFLGSVLMFNQGAKAQDEGLEPGPCYQRMYWCGDKVEALNCETYQTGTRCSRNYQQCYSC</sequence>
<name>A0ABQ6PXL3_9BACT</name>
<comment type="caution">
    <text evidence="2">The sequence shown here is derived from an EMBL/GenBank/DDBJ whole genome shotgun (WGS) entry which is preliminary data.</text>
</comment>
<evidence type="ECO:0000256" key="1">
    <source>
        <dbReference type="SAM" id="SignalP"/>
    </source>
</evidence>
<organism evidence="2 3">
    <name type="scientific">Algoriphagus taiwanensis</name>
    <dbReference type="NCBI Taxonomy" id="1445656"/>
    <lineage>
        <taxon>Bacteria</taxon>
        <taxon>Pseudomonadati</taxon>
        <taxon>Bacteroidota</taxon>
        <taxon>Cytophagia</taxon>
        <taxon>Cytophagales</taxon>
        <taxon>Cyclobacteriaceae</taxon>
        <taxon>Algoriphagus</taxon>
    </lineage>
</organism>
<reference evidence="2 3" key="1">
    <citation type="submission" date="2023-08" db="EMBL/GenBank/DDBJ databases">
        <title>Draft genome sequence of Algoriphagus taiwanensis.</title>
        <authorList>
            <person name="Takatani N."/>
            <person name="Hosokawa M."/>
            <person name="Sawabe T."/>
        </authorList>
    </citation>
    <scope>NUCLEOTIDE SEQUENCE [LARGE SCALE GENOMIC DNA]</scope>
    <source>
        <strain evidence="2 3">JCM 19755</strain>
    </source>
</reference>